<dbReference type="Gene3D" id="3.40.50.2000">
    <property type="entry name" value="Glycogen Phosphorylase B"/>
    <property type="match status" value="2"/>
</dbReference>
<gene>
    <name evidence="1" type="ORF">S12H4_32577</name>
</gene>
<organism evidence="1">
    <name type="scientific">marine sediment metagenome</name>
    <dbReference type="NCBI Taxonomy" id="412755"/>
    <lineage>
        <taxon>unclassified sequences</taxon>
        <taxon>metagenomes</taxon>
        <taxon>ecological metagenomes</taxon>
    </lineage>
</organism>
<name>X1TJH5_9ZZZZ</name>
<dbReference type="AlphaFoldDB" id="X1TJH5"/>
<evidence type="ECO:0000313" key="1">
    <source>
        <dbReference type="EMBL" id="GAI91496.1"/>
    </source>
</evidence>
<comment type="caution">
    <text evidence="1">The sequence shown here is derived from an EMBL/GenBank/DDBJ whole genome shotgun (WGS) entry which is preliminary data.</text>
</comment>
<dbReference type="SUPFAM" id="SSF53756">
    <property type="entry name" value="UDP-Glycosyltransferase/glycogen phosphorylase"/>
    <property type="match status" value="1"/>
</dbReference>
<dbReference type="EMBL" id="BARW01019110">
    <property type="protein sequence ID" value="GAI91496.1"/>
    <property type="molecule type" value="Genomic_DNA"/>
</dbReference>
<sequence>MGIIRNKILVKILLWLERLIYRNSCAIVALSPGMADGIRQITGQGKPITVIPNSCDRELFHPDIDGSIIRKKYGWDNKIVFLHAGAMG</sequence>
<proteinExistence type="predicted"/>
<evidence type="ECO:0008006" key="2">
    <source>
        <dbReference type="Google" id="ProtNLM"/>
    </source>
</evidence>
<reference evidence="1" key="1">
    <citation type="journal article" date="2014" name="Front. Microbiol.">
        <title>High frequency of phylogenetically diverse reductive dehalogenase-homologous genes in deep subseafloor sedimentary metagenomes.</title>
        <authorList>
            <person name="Kawai M."/>
            <person name="Futagami T."/>
            <person name="Toyoda A."/>
            <person name="Takaki Y."/>
            <person name="Nishi S."/>
            <person name="Hori S."/>
            <person name="Arai W."/>
            <person name="Tsubouchi T."/>
            <person name="Morono Y."/>
            <person name="Uchiyama I."/>
            <person name="Ito T."/>
            <person name="Fujiyama A."/>
            <person name="Inagaki F."/>
            <person name="Takami H."/>
        </authorList>
    </citation>
    <scope>NUCLEOTIDE SEQUENCE</scope>
    <source>
        <strain evidence="1">Expedition CK06-06</strain>
    </source>
</reference>
<protein>
    <recommendedName>
        <fullName evidence="2">Glycosyltransferase subfamily 4-like N-terminal domain-containing protein</fullName>
    </recommendedName>
</protein>
<accession>X1TJH5</accession>
<feature type="non-terminal residue" evidence="1">
    <location>
        <position position="88"/>
    </location>
</feature>